<dbReference type="GO" id="GO:0046983">
    <property type="term" value="F:protein dimerization activity"/>
    <property type="evidence" value="ECO:0007669"/>
    <property type="project" value="InterPro"/>
</dbReference>
<evidence type="ECO:0000256" key="2">
    <source>
        <dbReference type="ARBA" id="ARBA00023015"/>
    </source>
</evidence>
<feature type="domain" description="BHLH" evidence="7">
    <location>
        <begin position="572"/>
        <end position="622"/>
    </location>
</feature>
<organism evidence="8">
    <name type="scientific">Rhizophora mucronata</name>
    <name type="common">Asiatic mangrove</name>
    <dbReference type="NCBI Taxonomy" id="61149"/>
    <lineage>
        <taxon>Eukaryota</taxon>
        <taxon>Viridiplantae</taxon>
        <taxon>Streptophyta</taxon>
        <taxon>Embryophyta</taxon>
        <taxon>Tracheophyta</taxon>
        <taxon>Spermatophyta</taxon>
        <taxon>Magnoliopsida</taxon>
        <taxon>eudicotyledons</taxon>
        <taxon>Gunneridae</taxon>
        <taxon>Pentapetalae</taxon>
        <taxon>rosids</taxon>
        <taxon>fabids</taxon>
        <taxon>Malpighiales</taxon>
        <taxon>Rhizophoraceae</taxon>
        <taxon>Rhizophora</taxon>
    </lineage>
</organism>
<dbReference type="CDD" id="cd18919">
    <property type="entry name" value="bHLH_AtBPE_like"/>
    <property type="match status" value="1"/>
</dbReference>
<dbReference type="GO" id="GO:0003700">
    <property type="term" value="F:DNA-binding transcription factor activity"/>
    <property type="evidence" value="ECO:0007669"/>
    <property type="project" value="TreeGrafter"/>
</dbReference>
<dbReference type="SUPFAM" id="SSF47459">
    <property type="entry name" value="HLH, helix-loop-helix DNA-binding domain"/>
    <property type="match status" value="1"/>
</dbReference>
<dbReference type="SMART" id="SM00353">
    <property type="entry name" value="HLH"/>
    <property type="match status" value="1"/>
</dbReference>
<evidence type="ECO:0000256" key="1">
    <source>
        <dbReference type="ARBA" id="ARBA00004123"/>
    </source>
</evidence>
<feature type="region of interest" description="Disordered" evidence="5">
    <location>
        <begin position="295"/>
        <end position="325"/>
    </location>
</feature>
<name>A0A2P2JF21_RHIMU</name>
<feature type="region of interest" description="Disordered" evidence="5">
    <location>
        <begin position="405"/>
        <end position="559"/>
    </location>
</feature>
<dbReference type="GO" id="GO:0005634">
    <property type="term" value="C:nucleus"/>
    <property type="evidence" value="ECO:0007669"/>
    <property type="project" value="UniProtKB-SubCell"/>
</dbReference>
<dbReference type="PROSITE" id="PS50888">
    <property type="entry name" value="BHLH"/>
    <property type="match status" value="1"/>
</dbReference>
<feature type="compositionally biased region" description="Low complexity" evidence="5">
    <location>
        <begin position="300"/>
        <end position="317"/>
    </location>
</feature>
<evidence type="ECO:0000256" key="6">
    <source>
        <dbReference type="SAM" id="Phobius"/>
    </source>
</evidence>
<keyword evidence="6" id="KW-1133">Transmembrane helix</keyword>
<keyword evidence="2" id="KW-0805">Transcription regulation</keyword>
<feature type="compositionally biased region" description="Polar residues" evidence="5">
    <location>
        <begin position="405"/>
        <end position="422"/>
    </location>
</feature>
<dbReference type="Gene3D" id="4.10.280.10">
    <property type="entry name" value="Helix-loop-helix DNA-binding domain"/>
    <property type="match status" value="1"/>
</dbReference>
<dbReference type="AlphaFoldDB" id="A0A2P2JF21"/>
<sequence length="725" mass="79698">MSRAQNREFQEWWNRQRQFLDNSPDDLNAAFLTVDVSTIPTSPSSSDPSTLDKGCLRSARQLSWLWILKFQQLLASLTWLPSASISLLRTANRRIASPDSPADSCSSRLYRVIKLFLFLVILLLCYELVAYFKGWHFSPPLAESAETMVERVYAKCLEIRTNYLATPLQTLTNVCIVFFLILSVDRVVSILGCFWIKVKKLKSVAAMEYGSLDTSAANVEDYPMVFVQIPMCNEKESSGIPPPPLHVEPMSIPSVPDWHSLSPAMEMYASELNCSAEQSPYSFFKPRWVKSTEQGLHSESAMSSMAPSPAASNSSNNTPHSRPMSAASYVTTANNSANTSCYSAPLNSPPKVMNLTSRDGLQNEQLSFPSLGTSLPWNATVADPGFAERAARSSVFGSRSFNSKTTQFGLNNPEFHNSSSPLVGNGKMPQVPSSLSLKAFGSQKGEKDSPLQDSSKSVNSQGESSVSKQVPYGEASGKPSNELNCRKREAVYKGKAKQPVSNPPANISKDAESRDDQNAKQINLNEAIGNEISPVKAEGEAKGNGNEKQPKDNSKPHEPTMDYIHVRARRGQATDRHSLAERVRREKISERMKFLQDLVPGCNKVTGKALMLDEIINYIQSLQRQVEFLSVKLASVNNCLDFHTDTVVSTDIYQSGSALPQPIFPLDSSASAIFGHQTQHNPGLLNSISNRTVTQSSADHLDIGLCQNFSVPLPPLDGFDQGVPQ</sequence>
<dbReference type="Pfam" id="PF00010">
    <property type="entry name" value="HLH"/>
    <property type="match status" value="1"/>
</dbReference>
<keyword evidence="6" id="KW-0812">Transmembrane</keyword>
<accession>A0A2P2JF21</accession>
<protein>
    <submittedName>
        <fullName evidence="8">Uncharacterized protein MANES_13G052300</fullName>
    </submittedName>
</protein>
<reference evidence="8" key="1">
    <citation type="submission" date="2018-02" db="EMBL/GenBank/DDBJ databases">
        <title>Rhizophora mucronata_Transcriptome.</title>
        <authorList>
            <person name="Meera S.P."/>
            <person name="Sreeshan A."/>
            <person name="Augustine A."/>
        </authorList>
    </citation>
    <scope>NUCLEOTIDE SEQUENCE</scope>
    <source>
        <tissue evidence="8">Leaf</tissue>
    </source>
</reference>
<comment type="subcellular location">
    <subcellularLocation>
        <location evidence="1">Nucleus</location>
    </subcellularLocation>
</comment>
<dbReference type="InterPro" id="IPR024097">
    <property type="entry name" value="bHLH_ZIP_TF"/>
</dbReference>
<dbReference type="InterPro" id="IPR011598">
    <property type="entry name" value="bHLH_dom"/>
</dbReference>
<keyword evidence="3" id="KW-0804">Transcription</keyword>
<dbReference type="InterPro" id="IPR036638">
    <property type="entry name" value="HLH_DNA-bd_sf"/>
</dbReference>
<feature type="transmembrane region" description="Helical" evidence="6">
    <location>
        <begin position="112"/>
        <end position="132"/>
    </location>
</feature>
<evidence type="ECO:0000256" key="3">
    <source>
        <dbReference type="ARBA" id="ARBA00023163"/>
    </source>
</evidence>
<feature type="compositionally biased region" description="Polar residues" evidence="5">
    <location>
        <begin position="451"/>
        <end position="468"/>
    </location>
</feature>
<dbReference type="FunFam" id="4.10.280.10:FF:000002">
    <property type="entry name" value="Basic helix-loop-helix transcription factor"/>
    <property type="match status" value="1"/>
</dbReference>
<evidence type="ECO:0000259" key="7">
    <source>
        <dbReference type="PROSITE" id="PS50888"/>
    </source>
</evidence>
<dbReference type="PANTHER" id="PTHR12565:SF184">
    <property type="entry name" value="BHLH TRANSCRIPTION FACTOR"/>
    <property type="match status" value="1"/>
</dbReference>
<dbReference type="EMBL" id="GGEC01011567">
    <property type="protein sequence ID" value="MBW92050.1"/>
    <property type="molecule type" value="Transcribed_RNA"/>
</dbReference>
<feature type="compositionally biased region" description="Basic and acidic residues" evidence="5">
    <location>
        <begin position="509"/>
        <end position="518"/>
    </location>
</feature>
<keyword evidence="6" id="KW-0472">Membrane</keyword>
<feature type="compositionally biased region" description="Basic and acidic residues" evidence="5">
    <location>
        <begin position="548"/>
        <end position="559"/>
    </location>
</feature>
<evidence type="ECO:0000256" key="4">
    <source>
        <dbReference type="ARBA" id="ARBA00023242"/>
    </source>
</evidence>
<evidence type="ECO:0000256" key="5">
    <source>
        <dbReference type="SAM" id="MobiDB-lite"/>
    </source>
</evidence>
<evidence type="ECO:0000313" key="8">
    <source>
        <dbReference type="EMBL" id="MBW92050.1"/>
    </source>
</evidence>
<proteinExistence type="predicted"/>
<dbReference type="PANTHER" id="PTHR12565">
    <property type="entry name" value="STEROL REGULATORY ELEMENT-BINDING PROTEIN"/>
    <property type="match status" value="1"/>
</dbReference>
<keyword evidence="4" id="KW-0539">Nucleus</keyword>